<comment type="cofactor">
    <cofactor evidence="1 9">
        <name>FAD</name>
        <dbReference type="ChEBI" id="CHEBI:57692"/>
    </cofactor>
</comment>
<proteinExistence type="inferred from homology"/>
<organism evidence="10 11">
    <name type="scientific">Marinobacterium aestuariivivens</name>
    <dbReference type="NCBI Taxonomy" id="1698799"/>
    <lineage>
        <taxon>Bacteria</taxon>
        <taxon>Pseudomonadati</taxon>
        <taxon>Pseudomonadota</taxon>
        <taxon>Gammaproteobacteria</taxon>
        <taxon>Oceanospirillales</taxon>
        <taxon>Oceanospirillaceae</taxon>
        <taxon>Marinobacterium</taxon>
    </lineage>
</organism>
<gene>
    <name evidence="10" type="ORF">ACFQDL_28825</name>
</gene>
<dbReference type="EMBL" id="JBHSWE010000001">
    <property type="protein sequence ID" value="MFC6673650.1"/>
    <property type="molecule type" value="Genomic_DNA"/>
</dbReference>
<reference evidence="11" key="1">
    <citation type="journal article" date="2019" name="Int. J. Syst. Evol. Microbiol.">
        <title>The Global Catalogue of Microorganisms (GCM) 10K type strain sequencing project: providing services to taxonomists for standard genome sequencing and annotation.</title>
        <authorList>
            <consortium name="The Broad Institute Genomics Platform"/>
            <consortium name="The Broad Institute Genome Sequencing Center for Infectious Disease"/>
            <person name="Wu L."/>
            <person name="Ma J."/>
        </authorList>
    </citation>
    <scope>NUCLEOTIDE SEQUENCE [LARGE SCALE GENOMIC DNA]</scope>
    <source>
        <strain evidence="11">NBRC 111756</strain>
    </source>
</reference>
<dbReference type="Pfam" id="PF02219">
    <property type="entry name" value="MTHFR"/>
    <property type="match status" value="1"/>
</dbReference>
<evidence type="ECO:0000313" key="10">
    <source>
        <dbReference type="EMBL" id="MFC6673650.1"/>
    </source>
</evidence>
<evidence type="ECO:0000256" key="3">
    <source>
        <dbReference type="ARBA" id="ARBA00006743"/>
    </source>
</evidence>
<comment type="caution">
    <text evidence="10">The sequence shown here is derived from an EMBL/GenBank/DDBJ whole genome shotgun (WGS) entry which is preliminary data.</text>
</comment>
<protein>
    <recommendedName>
        <fullName evidence="9">Methylenetetrahydrofolate reductase</fullName>
    </recommendedName>
</protein>
<evidence type="ECO:0000256" key="1">
    <source>
        <dbReference type="ARBA" id="ARBA00001974"/>
    </source>
</evidence>
<dbReference type="PANTHER" id="PTHR45754:SF3">
    <property type="entry name" value="METHYLENETETRAHYDROFOLATE REDUCTASE (NADPH)"/>
    <property type="match status" value="1"/>
</dbReference>
<dbReference type="Gene3D" id="3.20.20.220">
    <property type="match status" value="1"/>
</dbReference>
<dbReference type="InterPro" id="IPR003171">
    <property type="entry name" value="Mehydrof_redctse-like"/>
</dbReference>
<evidence type="ECO:0000256" key="4">
    <source>
        <dbReference type="ARBA" id="ARBA00022630"/>
    </source>
</evidence>
<evidence type="ECO:0000313" key="11">
    <source>
        <dbReference type="Proteomes" id="UP001596422"/>
    </source>
</evidence>
<dbReference type="Proteomes" id="UP001596422">
    <property type="component" value="Unassembled WGS sequence"/>
</dbReference>
<dbReference type="SUPFAM" id="SSF51730">
    <property type="entry name" value="FAD-linked oxidoreductase"/>
    <property type="match status" value="1"/>
</dbReference>
<dbReference type="InterPro" id="IPR029041">
    <property type="entry name" value="FAD-linked_oxidoreductase-like"/>
</dbReference>
<evidence type="ECO:0000256" key="8">
    <source>
        <dbReference type="ARBA" id="ARBA00048628"/>
    </source>
</evidence>
<evidence type="ECO:0000256" key="9">
    <source>
        <dbReference type="RuleBase" id="RU003862"/>
    </source>
</evidence>
<evidence type="ECO:0000256" key="2">
    <source>
        <dbReference type="ARBA" id="ARBA00004777"/>
    </source>
</evidence>
<comment type="similarity">
    <text evidence="3 9">Belongs to the methylenetetrahydrofolate reductase family.</text>
</comment>
<keyword evidence="6 9" id="KW-0560">Oxidoreductase</keyword>
<dbReference type="RefSeq" id="WP_379912202.1">
    <property type="nucleotide sequence ID" value="NZ_JBHSWE010000001.1"/>
</dbReference>
<name>A0ABW2A8A8_9GAMM</name>
<accession>A0ABW2A8A8</accession>
<keyword evidence="4 9" id="KW-0285">Flavoprotein</keyword>
<evidence type="ECO:0000256" key="5">
    <source>
        <dbReference type="ARBA" id="ARBA00022827"/>
    </source>
</evidence>
<sequence length="306" mass="33652">MKLMKKSGRQSAVDETAAAVRALARTASVEVTAGRILESRLPSVAQLLPAGTPVYLPCLPQTRVEDTLAACRRLLAEGLRPVPHLAARRLRSRAELHERLSRLYETGARDLMLIAGDVERPAGPFRDTLDLLQCGLLAEQGFHRFGIAGHPDGHPIVDERALMHALDTKRDYARSTGARLWVVTQFAFEATRFTDWVSLFDDSALPLPVYCGLPGPTRIRTLLTYAAHCGVGVSARLLRRTPGAARLLRAWTPDGVVEALAQHRQTHPGTHLAGIHLFTFGGLETTAQWLHRLRDDPQQPGSQVLK</sequence>
<evidence type="ECO:0000256" key="7">
    <source>
        <dbReference type="ARBA" id="ARBA00034478"/>
    </source>
</evidence>
<comment type="pathway">
    <text evidence="2 9">One-carbon metabolism; tetrahydrofolate interconversion.</text>
</comment>
<comment type="catalytic activity">
    <reaction evidence="8">
        <text>(6S)-5-methyl-5,6,7,8-tetrahydrofolate + NAD(+) = (6R)-5,10-methylene-5,6,7,8-tetrahydrofolate + NADH + H(+)</text>
        <dbReference type="Rhea" id="RHEA:19821"/>
        <dbReference type="ChEBI" id="CHEBI:15378"/>
        <dbReference type="ChEBI" id="CHEBI:15636"/>
        <dbReference type="ChEBI" id="CHEBI:18608"/>
        <dbReference type="ChEBI" id="CHEBI:57540"/>
        <dbReference type="ChEBI" id="CHEBI:57945"/>
        <dbReference type="EC" id="1.5.1.54"/>
    </reaction>
    <physiologicalReaction direction="right-to-left" evidence="8">
        <dbReference type="Rhea" id="RHEA:19823"/>
    </physiologicalReaction>
</comment>
<evidence type="ECO:0000256" key="6">
    <source>
        <dbReference type="ARBA" id="ARBA00023002"/>
    </source>
</evidence>
<keyword evidence="5 9" id="KW-0274">FAD</keyword>
<dbReference type="GO" id="GO:0004489">
    <property type="term" value="F:methylenetetrahydrofolate reductase [NAD(P)H] activity"/>
    <property type="evidence" value="ECO:0007669"/>
    <property type="project" value="UniProtKB-EC"/>
</dbReference>
<dbReference type="PANTHER" id="PTHR45754">
    <property type="entry name" value="METHYLENETETRAHYDROFOLATE REDUCTASE"/>
    <property type="match status" value="1"/>
</dbReference>
<comment type="pathway">
    <text evidence="7">Amino-acid biosynthesis; L-methionine biosynthesis via de novo pathway.</text>
</comment>
<keyword evidence="11" id="KW-1185">Reference proteome</keyword>